<dbReference type="FunFam" id="3.90.1170.20:FF:000001">
    <property type="entry name" value="Nicotinate-nucleotide diphosphorylase (Carboxylating)"/>
    <property type="match status" value="1"/>
</dbReference>
<feature type="domain" description="Quinolinate phosphoribosyl transferase N-terminal" evidence="13">
    <location>
        <begin position="28"/>
        <end position="112"/>
    </location>
</feature>
<keyword evidence="8 14" id="KW-0808">Transferase</keyword>
<name>A0A3B1BB74_9ZZZZ</name>
<dbReference type="InterPro" id="IPR002638">
    <property type="entry name" value="Quinolinate_PRibosylTrfase_C"/>
</dbReference>
<dbReference type="SUPFAM" id="SSF51690">
    <property type="entry name" value="Nicotinate/Quinolinate PRTase C-terminal domain-like"/>
    <property type="match status" value="1"/>
</dbReference>
<comment type="similarity">
    <text evidence="3">Belongs to the NadC/ModD family.</text>
</comment>
<evidence type="ECO:0000256" key="8">
    <source>
        <dbReference type="ARBA" id="ARBA00022679"/>
    </source>
</evidence>
<dbReference type="CDD" id="cd01572">
    <property type="entry name" value="QPRTase"/>
    <property type="match status" value="1"/>
</dbReference>
<evidence type="ECO:0000256" key="1">
    <source>
        <dbReference type="ARBA" id="ARBA00003237"/>
    </source>
</evidence>
<evidence type="ECO:0000256" key="9">
    <source>
        <dbReference type="ARBA" id="ARBA00033102"/>
    </source>
</evidence>
<keyword evidence="6" id="KW-0662">Pyridine nucleotide biosynthesis</keyword>
<evidence type="ECO:0000259" key="13">
    <source>
        <dbReference type="Pfam" id="PF02749"/>
    </source>
</evidence>
<dbReference type="InterPro" id="IPR036068">
    <property type="entry name" value="Nicotinate_pribotase-like_C"/>
</dbReference>
<evidence type="ECO:0000259" key="12">
    <source>
        <dbReference type="Pfam" id="PF01729"/>
    </source>
</evidence>
<dbReference type="InterPro" id="IPR037128">
    <property type="entry name" value="Quinolinate_PRibosylTase_N_sf"/>
</dbReference>
<comment type="catalytic activity">
    <reaction evidence="10">
        <text>nicotinate beta-D-ribonucleotide + CO2 + diphosphate = quinolinate + 5-phospho-alpha-D-ribose 1-diphosphate + 2 H(+)</text>
        <dbReference type="Rhea" id="RHEA:12733"/>
        <dbReference type="ChEBI" id="CHEBI:15378"/>
        <dbReference type="ChEBI" id="CHEBI:16526"/>
        <dbReference type="ChEBI" id="CHEBI:29959"/>
        <dbReference type="ChEBI" id="CHEBI:33019"/>
        <dbReference type="ChEBI" id="CHEBI:57502"/>
        <dbReference type="ChEBI" id="CHEBI:58017"/>
        <dbReference type="EC" id="2.4.2.19"/>
    </reaction>
</comment>
<dbReference type="InterPro" id="IPR004393">
    <property type="entry name" value="NadC"/>
</dbReference>
<comment type="subunit">
    <text evidence="4">Hexamer formed by 3 homodimers.</text>
</comment>
<dbReference type="InterPro" id="IPR022412">
    <property type="entry name" value="Quinolinate_PRibosylTrfase_N"/>
</dbReference>
<dbReference type="InterPro" id="IPR013785">
    <property type="entry name" value="Aldolase_TIM"/>
</dbReference>
<dbReference type="InterPro" id="IPR027277">
    <property type="entry name" value="NadC/ModD"/>
</dbReference>
<dbReference type="Gene3D" id="3.20.20.70">
    <property type="entry name" value="Aldolase class I"/>
    <property type="match status" value="1"/>
</dbReference>
<dbReference type="NCBIfam" id="TIGR00078">
    <property type="entry name" value="nadC"/>
    <property type="match status" value="1"/>
</dbReference>
<feature type="domain" description="Quinolinate phosphoribosyl transferase C-terminal" evidence="12">
    <location>
        <begin position="115"/>
        <end position="278"/>
    </location>
</feature>
<dbReference type="Pfam" id="PF02749">
    <property type="entry name" value="QRPTase_N"/>
    <property type="match status" value="1"/>
</dbReference>
<reference evidence="14" key="1">
    <citation type="submission" date="2018-06" db="EMBL/GenBank/DDBJ databases">
        <authorList>
            <person name="Zhirakovskaya E."/>
        </authorList>
    </citation>
    <scope>NUCLEOTIDE SEQUENCE</scope>
</reference>
<dbReference type="EMBL" id="UOFU01000258">
    <property type="protein sequence ID" value="VAX02267.1"/>
    <property type="molecule type" value="Genomic_DNA"/>
</dbReference>
<evidence type="ECO:0000256" key="4">
    <source>
        <dbReference type="ARBA" id="ARBA00011218"/>
    </source>
</evidence>
<gene>
    <name evidence="14" type="ORF">MNBD_GAMMA20-241</name>
</gene>
<dbReference type="PANTHER" id="PTHR32179">
    <property type="entry name" value="NICOTINATE-NUCLEOTIDE PYROPHOSPHORYLASE [CARBOXYLATING]"/>
    <property type="match status" value="1"/>
</dbReference>
<dbReference type="Pfam" id="PF01729">
    <property type="entry name" value="QRPTase_C"/>
    <property type="match status" value="1"/>
</dbReference>
<dbReference type="GO" id="GO:0034213">
    <property type="term" value="P:quinolinate catabolic process"/>
    <property type="evidence" value="ECO:0007669"/>
    <property type="project" value="TreeGrafter"/>
</dbReference>
<dbReference type="EC" id="2.4.2.19" evidence="5"/>
<sequence>MPASLPSLPVDIDAMVRHALAEDIGGGDITARLIPADAKAHGRVIVREAAVLCGTAWFDAVFRQLDRRVQVIWQARDGERLRPNQTLCQLRGPARSLLSGERAALNFLQTLSATATQTRRYVDAIVNTGTRLLDTRKTLPGLRSAQKYATACGGAQNHRMGLFDAFLIKENHILAAGGIAQAVSRAREIAPGKPVEVEVENLMELQQALDAGADTVMLDNMDLAMMREAVVLTAGRSRLEASGNVNLDTLRAIAGTGVDYISVGAITKDVQAVDLSLRLLG</sequence>
<dbReference type="UniPathway" id="UPA00253">
    <property type="reaction ID" value="UER00331"/>
</dbReference>
<evidence type="ECO:0000256" key="10">
    <source>
        <dbReference type="ARBA" id="ARBA00047445"/>
    </source>
</evidence>
<dbReference type="GO" id="GO:0005737">
    <property type="term" value="C:cytoplasm"/>
    <property type="evidence" value="ECO:0007669"/>
    <property type="project" value="TreeGrafter"/>
</dbReference>
<evidence type="ECO:0000256" key="6">
    <source>
        <dbReference type="ARBA" id="ARBA00022642"/>
    </source>
</evidence>
<dbReference type="PIRSF" id="PIRSF006250">
    <property type="entry name" value="NadC_ModD"/>
    <property type="match status" value="1"/>
</dbReference>
<comment type="function">
    <text evidence="1">Involved in the catabolism of quinolinic acid (QA).</text>
</comment>
<proteinExistence type="inferred from homology"/>
<accession>A0A3B1BB74</accession>
<evidence type="ECO:0000256" key="7">
    <source>
        <dbReference type="ARBA" id="ARBA00022676"/>
    </source>
</evidence>
<protein>
    <recommendedName>
        <fullName evidence="11">Probable nicotinate-nucleotide pyrophosphorylase [carboxylating]</fullName>
        <ecNumber evidence="5">2.4.2.19</ecNumber>
    </recommendedName>
    <alternativeName>
        <fullName evidence="9">Quinolinate phosphoribosyltransferase [decarboxylating]</fullName>
    </alternativeName>
</protein>
<evidence type="ECO:0000313" key="14">
    <source>
        <dbReference type="EMBL" id="VAX02267.1"/>
    </source>
</evidence>
<dbReference type="GO" id="GO:0009435">
    <property type="term" value="P:NAD+ biosynthetic process"/>
    <property type="evidence" value="ECO:0007669"/>
    <property type="project" value="UniProtKB-UniPathway"/>
</dbReference>
<organism evidence="14">
    <name type="scientific">hydrothermal vent metagenome</name>
    <dbReference type="NCBI Taxonomy" id="652676"/>
    <lineage>
        <taxon>unclassified sequences</taxon>
        <taxon>metagenomes</taxon>
        <taxon>ecological metagenomes</taxon>
    </lineage>
</organism>
<dbReference type="SUPFAM" id="SSF54675">
    <property type="entry name" value="Nicotinate/Quinolinate PRTase N-terminal domain-like"/>
    <property type="match status" value="1"/>
</dbReference>
<dbReference type="AlphaFoldDB" id="A0A3B1BB74"/>
<evidence type="ECO:0000256" key="2">
    <source>
        <dbReference type="ARBA" id="ARBA00004893"/>
    </source>
</evidence>
<dbReference type="PANTHER" id="PTHR32179:SF3">
    <property type="entry name" value="NICOTINATE-NUCLEOTIDE PYROPHOSPHORYLASE [CARBOXYLATING]"/>
    <property type="match status" value="1"/>
</dbReference>
<dbReference type="Gene3D" id="3.90.1170.20">
    <property type="entry name" value="Quinolinate phosphoribosyl transferase, N-terminal domain"/>
    <property type="match status" value="1"/>
</dbReference>
<evidence type="ECO:0000256" key="3">
    <source>
        <dbReference type="ARBA" id="ARBA00009400"/>
    </source>
</evidence>
<evidence type="ECO:0000256" key="5">
    <source>
        <dbReference type="ARBA" id="ARBA00011944"/>
    </source>
</evidence>
<dbReference type="FunFam" id="3.20.20.70:FF:000030">
    <property type="entry name" value="Nicotinate-nucleotide pyrophosphorylase, carboxylating"/>
    <property type="match status" value="1"/>
</dbReference>
<dbReference type="GO" id="GO:0004514">
    <property type="term" value="F:nicotinate-nucleotide diphosphorylase (carboxylating) activity"/>
    <property type="evidence" value="ECO:0007669"/>
    <property type="project" value="UniProtKB-EC"/>
</dbReference>
<comment type="pathway">
    <text evidence="2">Cofactor biosynthesis; NAD(+) biosynthesis; nicotinate D-ribonucleotide from quinolinate: step 1/1.</text>
</comment>
<keyword evidence="7 14" id="KW-0328">Glycosyltransferase</keyword>
<evidence type="ECO:0000256" key="11">
    <source>
        <dbReference type="ARBA" id="ARBA00069173"/>
    </source>
</evidence>